<dbReference type="InterPro" id="IPR019775">
    <property type="entry name" value="WD40_repeat_CS"/>
</dbReference>
<dbReference type="Gene3D" id="2.130.10.10">
    <property type="entry name" value="YVTN repeat-like/Quinoprotein amine dehydrogenase"/>
    <property type="match status" value="3"/>
</dbReference>
<evidence type="ECO:0000256" key="1">
    <source>
        <dbReference type="ARBA" id="ARBA00022574"/>
    </source>
</evidence>
<dbReference type="InterPro" id="IPR001680">
    <property type="entry name" value="WD40_rpt"/>
</dbReference>
<feature type="repeat" description="WD" evidence="3">
    <location>
        <begin position="316"/>
        <end position="357"/>
    </location>
</feature>
<evidence type="ECO:0000256" key="2">
    <source>
        <dbReference type="ARBA" id="ARBA00022737"/>
    </source>
</evidence>
<feature type="repeat" description="WD" evidence="3">
    <location>
        <begin position="271"/>
        <end position="312"/>
    </location>
</feature>
<feature type="transmembrane region" description="Helical" evidence="4">
    <location>
        <begin position="140"/>
        <end position="159"/>
    </location>
</feature>
<dbReference type="InterPro" id="IPR049052">
    <property type="entry name" value="nSTAND1"/>
</dbReference>
<gene>
    <name evidence="6" type="ORF">G5C65_36205</name>
</gene>
<dbReference type="PROSITE" id="PS50082">
    <property type="entry name" value="WD_REPEATS_2"/>
    <property type="match status" value="5"/>
</dbReference>
<dbReference type="PROSITE" id="PS50294">
    <property type="entry name" value="WD_REPEATS_REGION"/>
    <property type="match status" value="4"/>
</dbReference>
<keyword evidence="4" id="KW-0812">Transmembrane</keyword>
<protein>
    <submittedName>
        <fullName evidence="6">WD40 repeat domain-containing protein</fullName>
    </submittedName>
</protein>
<dbReference type="InterPro" id="IPR036322">
    <property type="entry name" value="WD40_repeat_dom_sf"/>
</dbReference>
<evidence type="ECO:0000256" key="3">
    <source>
        <dbReference type="PROSITE-ProRule" id="PRU00221"/>
    </source>
</evidence>
<organism evidence="6 7">
    <name type="scientific">Streptomyces boncukensis</name>
    <dbReference type="NCBI Taxonomy" id="2711219"/>
    <lineage>
        <taxon>Bacteria</taxon>
        <taxon>Bacillati</taxon>
        <taxon>Actinomycetota</taxon>
        <taxon>Actinomycetes</taxon>
        <taxon>Kitasatosporales</taxon>
        <taxon>Streptomycetaceae</taxon>
        <taxon>Streptomyces</taxon>
    </lineage>
</organism>
<keyword evidence="2" id="KW-0677">Repeat</keyword>
<dbReference type="Pfam" id="PF00400">
    <property type="entry name" value="WD40"/>
    <property type="match status" value="6"/>
</dbReference>
<dbReference type="SUPFAM" id="SSF50978">
    <property type="entry name" value="WD40 repeat-like"/>
    <property type="match status" value="1"/>
</dbReference>
<dbReference type="InterPro" id="IPR015943">
    <property type="entry name" value="WD40/YVTN_repeat-like_dom_sf"/>
</dbReference>
<reference evidence="6 7" key="1">
    <citation type="submission" date="2020-02" db="EMBL/GenBank/DDBJ databases">
        <title>Whole-genome analyses of novel actinobacteria.</title>
        <authorList>
            <person name="Sahin N."/>
            <person name="Tatar D."/>
        </authorList>
    </citation>
    <scope>NUCLEOTIDE SEQUENCE [LARGE SCALE GENOMIC DNA]</scope>
    <source>
        <strain evidence="6 7">SB3404</strain>
    </source>
</reference>
<dbReference type="Pfam" id="PF20703">
    <property type="entry name" value="nSTAND1"/>
    <property type="match status" value="1"/>
</dbReference>
<dbReference type="SMART" id="SM00320">
    <property type="entry name" value="WD40"/>
    <property type="match status" value="6"/>
</dbReference>
<keyword evidence="4" id="KW-1133">Transmembrane helix</keyword>
<keyword evidence="4" id="KW-0472">Membrane</keyword>
<evidence type="ECO:0000313" key="7">
    <source>
        <dbReference type="Proteomes" id="UP000477722"/>
    </source>
</evidence>
<feature type="domain" description="Novel STAND NTPase 1" evidence="5">
    <location>
        <begin position="3"/>
        <end position="90"/>
    </location>
</feature>
<dbReference type="Proteomes" id="UP000477722">
    <property type="component" value="Unassembled WGS sequence"/>
</dbReference>
<feature type="repeat" description="WD" evidence="3">
    <location>
        <begin position="407"/>
        <end position="448"/>
    </location>
</feature>
<evidence type="ECO:0000259" key="5">
    <source>
        <dbReference type="Pfam" id="PF20703"/>
    </source>
</evidence>
<proteinExistence type="predicted"/>
<keyword evidence="7" id="KW-1185">Reference proteome</keyword>
<dbReference type="PRINTS" id="PR00320">
    <property type="entry name" value="GPROTEINBRPT"/>
</dbReference>
<feature type="repeat" description="WD" evidence="3">
    <location>
        <begin position="361"/>
        <end position="396"/>
    </location>
</feature>
<evidence type="ECO:0000313" key="6">
    <source>
        <dbReference type="EMBL" id="NGO73677.1"/>
    </source>
</evidence>
<evidence type="ECO:0000256" key="4">
    <source>
        <dbReference type="SAM" id="Phobius"/>
    </source>
</evidence>
<dbReference type="AlphaFoldDB" id="A0A6G4XA11"/>
<feature type="repeat" description="WD" evidence="3">
    <location>
        <begin position="236"/>
        <end position="258"/>
    </location>
</feature>
<dbReference type="PROSITE" id="PS00678">
    <property type="entry name" value="WD_REPEATS_1"/>
    <property type="match status" value="2"/>
</dbReference>
<dbReference type="PANTHER" id="PTHR22847">
    <property type="entry name" value="WD40 REPEAT PROTEIN"/>
    <property type="match status" value="1"/>
</dbReference>
<dbReference type="CDD" id="cd00200">
    <property type="entry name" value="WD40"/>
    <property type="match status" value="1"/>
</dbReference>
<dbReference type="PANTHER" id="PTHR22847:SF637">
    <property type="entry name" value="WD REPEAT DOMAIN 5B"/>
    <property type="match status" value="1"/>
</dbReference>
<dbReference type="InterPro" id="IPR020472">
    <property type="entry name" value="WD40_PAC1"/>
</dbReference>
<keyword evidence="1 3" id="KW-0853">WD repeat</keyword>
<sequence>MALGDGTEDTRRPLPRAELDRDADTAHVLEQAAHLRLITLDQDRVQLTHEAVIQAWPRLRGWLAEDRDRLRVQRRLTEDARAWEDVGRDSGALYRGERLALARELLADPQVGLTTGERAFLRASTAVEAAARRSARRRTLVWRSLVFLLATLLVATAVATDRASRARHQLAQQRDRAAARDLAETATDLYPTRPGLAVQLGLAAYRLDRTPTTRDSLLSTLATSWDAHPDGEVSWLDFGPEGKLLATGGSDHVARLWETHGLARPDAVATLSGHGGAVRSVAFSADGRTLATGGDDRRVRLWRVADPRRPARTATLSGHRGAVRSVAFSPDGRTLATASNDRTVRLWNIADPRNPTTTATLTGHSTMVFAVAFSPDGRTLATAGGGDTPVLLWDLSGTGKPARRAVLRGHRDVVGAVDFSPDGRRLATASDDRTVQLWDVSDPGRPTTTATLSGYTTAVGSVAFSPDGRVLAASSYIRSVHFYGLDPDRAIGRACEHARPTITRDQWSAHVPYLDYAPPCGTPGA</sequence>
<name>A0A6G4XA11_9ACTN</name>
<comment type="caution">
    <text evidence="6">The sequence shown here is derived from an EMBL/GenBank/DDBJ whole genome shotgun (WGS) entry which is preliminary data.</text>
</comment>
<accession>A0A6G4XA11</accession>
<dbReference type="EMBL" id="JAAKZZ010000839">
    <property type="protein sequence ID" value="NGO73677.1"/>
    <property type="molecule type" value="Genomic_DNA"/>
</dbReference>